<dbReference type="Proteomes" id="UP000281028">
    <property type="component" value="Unassembled WGS sequence"/>
</dbReference>
<dbReference type="SUPFAM" id="SSF53474">
    <property type="entry name" value="alpha/beta-Hydrolases"/>
    <property type="match status" value="1"/>
</dbReference>
<evidence type="ECO:0000313" key="2">
    <source>
        <dbReference type="Proteomes" id="UP000281028"/>
    </source>
</evidence>
<dbReference type="GO" id="GO:0006637">
    <property type="term" value="P:acyl-CoA metabolic process"/>
    <property type="evidence" value="ECO:0007669"/>
    <property type="project" value="TreeGrafter"/>
</dbReference>
<protein>
    <submittedName>
        <fullName evidence="1">Alpha/beta hydrolase</fullName>
    </submittedName>
</protein>
<dbReference type="AlphaFoldDB" id="A0A433WD29"/>
<dbReference type="PANTHER" id="PTHR10824">
    <property type="entry name" value="ACYL-COENZYME A THIOESTERASE-RELATED"/>
    <property type="match status" value="1"/>
</dbReference>
<dbReference type="GO" id="GO:0047617">
    <property type="term" value="F:fatty acyl-CoA hydrolase activity"/>
    <property type="evidence" value="ECO:0007669"/>
    <property type="project" value="TreeGrafter"/>
</dbReference>
<sequence length="269" mass="29737">MKLLLSLLLLTCSLSLTARQSETPGVQSIYYSGAGTRQTLIVGLGGSEGGNAWSSDRWKPVRDRFLEQGYHFLALGYFRCKGAPDTLNRISLNQVHDAIRKAAGMHKVIIIGGSRGGDLALLLAAHFPDINGVVAIVPSHVAFPGHTQHFTTSAWQYNNEELPFVPVNEAAVPFLMKGDLRGAFSAMLQDSLATEKAAIPVENINGPVLLLSATMDEICPSTYMCGKMMERLQAHRFRYPYEHIPVQGRHSAPLQEFDCIFRFLDQYCR</sequence>
<dbReference type="InterPro" id="IPR014940">
    <property type="entry name" value="BAAT_C"/>
</dbReference>
<dbReference type="Gene3D" id="3.40.50.1820">
    <property type="entry name" value="alpha/beta hydrolase"/>
    <property type="match status" value="1"/>
</dbReference>
<name>A0A433WD29_9BACT</name>
<organism evidence="1 2">
    <name type="scientific">Chitinophaga solisilvae</name>
    <dbReference type="NCBI Taxonomy" id="1233460"/>
    <lineage>
        <taxon>Bacteria</taxon>
        <taxon>Pseudomonadati</taxon>
        <taxon>Bacteroidota</taxon>
        <taxon>Chitinophagia</taxon>
        <taxon>Chitinophagales</taxon>
        <taxon>Chitinophagaceae</taxon>
        <taxon>Chitinophaga</taxon>
    </lineage>
</organism>
<keyword evidence="2" id="KW-1185">Reference proteome</keyword>
<reference evidence="1" key="1">
    <citation type="submission" date="2020-05" db="EMBL/GenBank/DDBJ databases">
        <title>Chitinophaga laudate sp. nov., isolated from a tropical peat swamp.</title>
        <authorList>
            <person name="Goh C.B.S."/>
            <person name="Lee M.S."/>
            <person name="Parimannan S."/>
            <person name="Pasbakhsh P."/>
            <person name="Yule C.M."/>
            <person name="Rajandas H."/>
            <person name="Loke S."/>
            <person name="Croft L."/>
            <person name="Tan J.B.L."/>
        </authorList>
    </citation>
    <scope>NUCLEOTIDE SEQUENCE</scope>
    <source>
        <strain evidence="1">Mgbs1</strain>
    </source>
</reference>
<dbReference type="GO" id="GO:0006631">
    <property type="term" value="P:fatty acid metabolic process"/>
    <property type="evidence" value="ECO:0007669"/>
    <property type="project" value="TreeGrafter"/>
</dbReference>
<keyword evidence="1" id="KW-0378">Hydrolase</keyword>
<dbReference type="InterPro" id="IPR029058">
    <property type="entry name" value="AB_hydrolase_fold"/>
</dbReference>
<dbReference type="OrthoDB" id="8922993at2"/>
<dbReference type="Pfam" id="PF08840">
    <property type="entry name" value="BAAT_C"/>
    <property type="match status" value="1"/>
</dbReference>
<dbReference type="PANTHER" id="PTHR10824:SF4">
    <property type="entry name" value="ACYL-COENZYME A THIOESTERASE 1-LIKE"/>
    <property type="match status" value="1"/>
</dbReference>
<evidence type="ECO:0000313" key="1">
    <source>
        <dbReference type="EMBL" id="NSL90950.1"/>
    </source>
</evidence>
<dbReference type="EMBL" id="RIAR02000001">
    <property type="protein sequence ID" value="NSL90950.1"/>
    <property type="molecule type" value="Genomic_DNA"/>
</dbReference>
<gene>
    <name evidence="1" type="ORF">ECE50_029265</name>
</gene>
<proteinExistence type="predicted"/>
<accession>A0A433WD29</accession>
<comment type="caution">
    <text evidence="1">The sequence shown here is derived from an EMBL/GenBank/DDBJ whole genome shotgun (WGS) entry which is preliminary data.</text>
</comment>